<dbReference type="SUPFAM" id="SSF52540">
    <property type="entry name" value="P-loop containing nucleoside triphosphate hydrolases"/>
    <property type="match status" value="1"/>
</dbReference>
<reference evidence="19" key="1">
    <citation type="submission" date="2017-05" db="EMBL/GenBank/DDBJ databases">
        <authorList>
            <person name="Song R."/>
            <person name="Chenine A.L."/>
            <person name="Ruprecht R.M."/>
        </authorList>
    </citation>
    <scope>NUCLEOTIDE SEQUENCE [LARGE SCALE GENOMIC DNA]</scope>
    <source>
        <strain evidence="19">114h</strain>
    </source>
</reference>
<evidence type="ECO:0000256" key="1">
    <source>
        <dbReference type="ARBA" id="ARBA00004651"/>
    </source>
</evidence>
<dbReference type="GO" id="GO:0034040">
    <property type="term" value="F:ATPase-coupled lipid transmembrane transporter activity"/>
    <property type="evidence" value="ECO:0007669"/>
    <property type="project" value="TreeGrafter"/>
</dbReference>
<dbReference type="NCBIfam" id="TIGR01193">
    <property type="entry name" value="bacteriocin_ABC"/>
    <property type="match status" value="1"/>
</dbReference>
<dbReference type="PANTHER" id="PTHR24221:SF654">
    <property type="entry name" value="ATP-BINDING CASSETTE SUB-FAMILY B MEMBER 6"/>
    <property type="match status" value="1"/>
</dbReference>
<evidence type="ECO:0000313" key="20">
    <source>
        <dbReference type="EMBL" id="OYS92917.1"/>
    </source>
</evidence>
<dbReference type="Gene3D" id="3.90.70.10">
    <property type="entry name" value="Cysteine proteinases"/>
    <property type="match status" value="1"/>
</dbReference>
<keyword evidence="7" id="KW-0378">Hydrolase</keyword>
<reference evidence="21 22" key="3">
    <citation type="submission" date="2017-09" db="EMBL/GenBank/DDBJ databases">
        <title>Tripartite evolution among Lactobacillus johnsonii, Lactobacillus taiwanensis, Lactobacillus reuteri and their rodent host.</title>
        <authorList>
            <person name="Wang T."/>
            <person name="Knowles S."/>
            <person name="Cheng C."/>
        </authorList>
    </citation>
    <scope>NUCLEOTIDE SEQUENCE [LARGE SCALE GENOMIC DNA]</scope>
    <source>
        <strain evidence="20 22">105n</strain>
        <strain evidence="19 21">114h</strain>
    </source>
</reference>
<gene>
    <name evidence="19" type="ORF">CBF96_11090</name>
    <name evidence="20" type="ORF">CBG15_08065</name>
</gene>
<evidence type="ECO:0000256" key="5">
    <source>
        <dbReference type="ARBA" id="ARBA00022692"/>
    </source>
</evidence>
<dbReference type="GO" id="GO:0043214">
    <property type="term" value="F:ABC-type bacteriocin transporter activity"/>
    <property type="evidence" value="ECO:0007669"/>
    <property type="project" value="InterPro"/>
</dbReference>
<dbReference type="PROSITE" id="PS50929">
    <property type="entry name" value="ABC_TM1F"/>
    <property type="match status" value="1"/>
</dbReference>
<evidence type="ECO:0000313" key="19">
    <source>
        <dbReference type="EMBL" id="OYS65800.1"/>
    </source>
</evidence>
<evidence type="ECO:0000256" key="7">
    <source>
        <dbReference type="ARBA" id="ARBA00022801"/>
    </source>
</evidence>
<dbReference type="PROSITE" id="PS00211">
    <property type="entry name" value="ABC_TRANSPORTER_1"/>
    <property type="match status" value="1"/>
</dbReference>
<organism evidence="19 21">
    <name type="scientific">Limosilactobacillus reuteri</name>
    <name type="common">Lactobacillus reuteri</name>
    <dbReference type="NCBI Taxonomy" id="1598"/>
    <lineage>
        <taxon>Bacteria</taxon>
        <taxon>Bacillati</taxon>
        <taxon>Bacillota</taxon>
        <taxon>Bacilli</taxon>
        <taxon>Lactobacillales</taxon>
        <taxon>Lactobacillaceae</taxon>
        <taxon>Limosilactobacillus</taxon>
    </lineage>
</organism>
<dbReference type="EMBL" id="NGPX01000046">
    <property type="protein sequence ID" value="OYS92917.1"/>
    <property type="molecule type" value="Genomic_DNA"/>
</dbReference>
<sequence>MKINYPHYVAQVDEADCGVAALAMILHNFGSVYPIAKLRDLARTTKQGTTALGLVKAAKHLGLDVIPIQADLSLFDDPEITYPLIAHVIKDDLLHYCVVFKADQDYIYVADPDPATKVQKMTRDEFGRLWSGVSLLFSPAKGYTPQKEPLAGLMTMFRQLTNYKKDISGIVIAALLITFISIVGSYYLQLIIDRFIPSKSINGLAILAGSLLVVYVFNSLFNYLRDVLLTRLDQKLTSQISLRYIHHVYRLPMRFFSTRKTGEITSRFNDINKIIDALSSTIISMFLDVGVMVIIGIVLFLYDRSLFLTTISTIPIYVIIIYAFNKRFAKLDQEQMESNAQLSSAIIEDLKGVETLKVLQLENIRYKNVEKQFADFLRKNLTYVKTKSFQDAIKMWIQYGLVTIILFQGAVLVVQDRLSIGTLMAFNALLAFFISPLQNIINLQPKLQEAKVANNRLNEVLQVDTEKSNTNSRDQADLIGPINIQHVDYSYEYSRPILQDINLQIGCNDKLAIVGLSGSGKSTLAKLLVGFYLPTQGQIEFNQHKTTEINLCDIRQYVHYLPQSPQLFSGTIKDNLLMGLDREVSAEEIDNACKLALIYNDIQEMPLKYETKLDEEATALSGGQKQRLTIARALLTSAHVLIFDESTSSLDPITEKRIVENLLEIEDRTMIFIAHRLSIAKKVNKVVVMRDGKIIEQGTHQELLNHHQEYYNLWNA</sequence>
<dbReference type="GO" id="GO:0016887">
    <property type="term" value="F:ATP hydrolysis activity"/>
    <property type="evidence" value="ECO:0007669"/>
    <property type="project" value="InterPro"/>
</dbReference>
<dbReference type="Pfam" id="PF00005">
    <property type="entry name" value="ABC_tran"/>
    <property type="match status" value="1"/>
</dbReference>
<dbReference type="GO" id="GO:0005886">
    <property type="term" value="C:plasma membrane"/>
    <property type="evidence" value="ECO:0007669"/>
    <property type="project" value="UniProtKB-SubCell"/>
</dbReference>
<dbReference type="FunFam" id="3.40.50.300:FF:000221">
    <property type="entry name" value="Multidrug ABC transporter ATP-binding protein"/>
    <property type="match status" value="1"/>
</dbReference>
<keyword evidence="3" id="KW-1003">Cell membrane</keyword>
<dbReference type="InterPro" id="IPR003439">
    <property type="entry name" value="ABC_transporter-like_ATP-bd"/>
</dbReference>
<dbReference type="InterPro" id="IPR011527">
    <property type="entry name" value="ABC1_TM_dom"/>
</dbReference>
<name>A0A256V476_LIMRT</name>
<feature type="transmembrane region" description="Helical" evidence="15">
    <location>
        <begin position="200"/>
        <end position="221"/>
    </location>
</feature>
<evidence type="ECO:0000313" key="22">
    <source>
        <dbReference type="Proteomes" id="UP000216681"/>
    </source>
</evidence>
<dbReference type="Proteomes" id="UP000216681">
    <property type="component" value="Unassembled WGS sequence"/>
</dbReference>
<evidence type="ECO:0000256" key="13">
    <source>
        <dbReference type="ARBA" id="ARBA00023136"/>
    </source>
</evidence>
<evidence type="ECO:0000256" key="11">
    <source>
        <dbReference type="ARBA" id="ARBA00022967"/>
    </source>
</evidence>
<dbReference type="CDD" id="cd02418">
    <property type="entry name" value="Peptidase_C39B"/>
    <property type="match status" value="1"/>
</dbReference>
<dbReference type="Gene3D" id="1.20.1560.10">
    <property type="entry name" value="ABC transporter type 1, transmembrane domain"/>
    <property type="match status" value="1"/>
</dbReference>
<evidence type="ECO:0000256" key="15">
    <source>
        <dbReference type="SAM" id="Phobius"/>
    </source>
</evidence>
<feature type="transmembrane region" description="Helical" evidence="15">
    <location>
        <begin position="396"/>
        <end position="414"/>
    </location>
</feature>
<dbReference type="SMART" id="SM00382">
    <property type="entry name" value="AAA"/>
    <property type="match status" value="1"/>
</dbReference>
<comment type="caution">
    <text evidence="19">The sequence shown here is derived from an EMBL/GenBank/DDBJ whole genome shotgun (WGS) entry which is preliminary data.</text>
</comment>
<feature type="domain" description="ABC transmembrane type-1" evidence="17">
    <location>
        <begin position="169"/>
        <end position="449"/>
    </location>
</feature>
<dbReference type="PANTHER" id="PTHR24221">
    <property type="entry name" value="ATP-BINDING CASSETTE SUB-FAMILY B"/>
    <property type="match status" value="1"/>
</dbReference>
<dbReference type="PROSITE" id="PS50893">
    <property type="entry name" value="ABC_TRANSPORTER_2"/>
    <property type="match status" value="1"/>
</dbReference>
<feature type="transmembrane region" description="Helical" evidence="15">
    <location>
        <begin position="167"/>
        <end position="188"/>
    </location>
</feature>
<evidence type="ECO:0000259" key="16">
    <source>
        <dbReference type="PROSITE" id="PS50893"/>
    </source>
</evidence>
<keyword evidence="9 19" id="KW-0067">ATP-binding</keyword>
<dbReference type="GO" id="GO:0015031">
    <property type="term" value="P:protein transport"/>
    <property type="evidence" value="ECO:0007669"/>
    <property type="project" value="UniProtKB-KW"/>
</dbReference>
<dbReference type="InterPro" id="IPR039421">
    <property type="entry name" value="Type_1_exporter"/>
</dbReference>
<keyword evidence="5 15" id="KW-0812">Transmembrane</keyword>
<evidence type="ECO:0000259" key="17">
    <source>
        <dbReference type="PROSITE" id="PS50929"/>
    </source>
</evidence>
<accession>A0A256V476</accession>
<dbReference type="PROSITE" id="PS50990">
    <property type="entry name" value="PEPTIDASE_C39"/>
    <property type="match status" value="1"/>
</dbReference>
<dbReference type="InterPro" id="IPR027417">
    <property type="entry name" value="P-loop_NTPase"/>
</dbReference>
<dbReference type="InterPro" id="IPR005074">
    <property type="entry name" value="Peptidase_C39"/>
</dbReference>
<evidence type="ECO:0000313" key="21">
    <source>
        <dbReference type="Proteomes" id="UP000215747"/>
    </source>
</evidence>
<keyword evidence="6" id="KW-0547">Nucleotide-binding</keyword>
<evidence type="ECO:0000256" key="4">
    <source>
        <dbReference type="ARBA" id="ARBA00022670"/>
    </source>
</evidence>
<keyword evidence="2" id="KW-0813">Transport</keyword>
<evidence type="ECO:0000256" key="9">
    <source>
        <dbReference type="ARBA" id="ARBA00022840"/>
    </source>
</evidence>
<evidence type="ECO:0000256" key="14">
    <source>
        <dbReference type="ARBA" id="ARBA00043264"/>
    </source>
</evidence>
<dbReference type="EMBL" id="NGPL01000106">
    <property type="protein sequence ID" value="OYS65800.1"/>
    <property type="molecule type" value="Genomic_DNA"/>
</dbReference>
<dbReference type="InterPro" id="IPR036640">
    <property type="entry name" value="ABC1_TM_sf"/>
</dbReference>
<feature type="transmembrane region" description="Helical" evidence="15">
    <location>
        <begin position="277"/>
        <end position="300"/>
    </location>
</feature>
<dbReference type="Pfam" id="PF00664">
    <property type="entry name" value="ABC_membrane"/>
    <property type="match status" value="1"/>
</dbReference>
<keyword evidence="11" id="KW-1278">Translocase</keyword>
<evidence type="ECO:0000256" key="12">
    <source>
        <dbReference type="ARBA" id="ARBA00022989"/>
    </source>
</evidence>
<keyword evidence="10" id="KW-0653">Protein transport</keyword>
<feature type="transmembrane region" description="Helical" evidence="15">
    <location>
        <begin position="306"/>
        <end position="324"/>
    </location>
</feature>
<comment type="subcellular location">
    <subcellularLocation>
        <location evidence="1">Cell membrane</location>
        <topology evidence="1">Multi-pass membrane protein</topology>
    </subcellularLocation>
</comment>
<dbReference type="RefSeq" id="WP_094512123.1">
    <property type="nucleotide sequence ID" value="NZ_JANKBC010000004.1"/>
</dbReference>
<keyword evidence="14" id="KW-0080">Bacteriocin transport</keyword>
<evidence type="ECO:0000256" key="3">
    <source>
        <dbReference type="ARBA" id="ARBA00022475"/>
    </source>
</evidence>
<proteinExistence type="predicted"/>
<evidence type="ECO:0000259" key="18">
    <source>
        <dbReference type="PROSITE" id="PS50990"/>
    </source>
</evidence>
<keyword evidence="4" id="KW-0645">Protease</keyword>
<evidence type="ECO:0000256" key="2">
    <source>
        <dbReference type="ARBA" id="ARBA00022448"/>
    </source>
</evidence>
<dbReference type="CDD" id="cd18570">
    <property type="entry name" value="ABC_6TM_PCAT1_LagD_like"/>
    <property type="match status" value="1"/>
</dbReference>
<dbReference type="InterPro" id="IPR003593">
    <property type="entry name" value="AAA+_ATPase"/>
</dbReference>
<dbReference type="SUPFAM" id="SSF90123">
    <property type="entry name" value="ABC transporter transmembrane region"/>
    <property type="match status" value="1"/>
</dbReference>
<evidence type="ECO:0000256" key="8">
    <source>
        <dbReference type="ARBA" id="ARBA00022807"/>
    </source>
</evidence>
<evidence type="ECO:0000256" key="10">
    <source>
        <dbReference type="ARBA" id="ARBA00022927"/>
    </source>
</evidence>
<feature type="domain" description="Peptidase C39" evidence="18">
    <location>
        <begin position="11"/>
        <end position="137"/>
    </location>
</feature>
<dbReference type="AlphaFoldDB" id="A0A256V476"/>
<dbReference type="GO" id="GO:0006508">
    <property type="term" value="P:proteolysis"/>
    <property type="evidence" value="ECO:0007669"/>
    <property type="project" value="UniProtKB-KW"/>
</dbReference>
<dbReference type="GO" id="GO:0005524">
    <property type="term" value="F:ATP binding"/>
    <property type="evidence" value="ECO:0007669"/>
    <property type="project" value="UniProtKB-KW"/>
</dbReference>
<keyword evidence="13 15" id="KW-0472">Membrane</keyword>
<keyword evidence="8" id="KW-0788">Thiol protease</keyword>
<reference evidence="21 22" key="2">
    <citation type="submission" date="2017-05" db="EMBL/GenBank/DDBJ databases">
        <authorList>
            <person name="Lin X.B."/>
            <person name="Stothard P."/>
            <person name="Tasseva G."/>
            <person name="Walter J."/>
        </authorList>
    </citation>
    <scope>NUCLEOTIDE SEQUENCE [LARGE SCALE GENOMIC DNA]</scope>
    <source>
        <strain evidence="20 22">105n</strain>
        <strain evidence="21">114h</strain>
    </source>
</reference>
<dbReference type="InterPro" id="IPR017871">
    <property type="entry name" value="ABC_transporter-like_CS"/>
</dbReference>
<dbReference type="Gene3D" id="3.40.50.300">
    <property type="entry name" value="P-loop containing nucleotide triphosphate hydrolases"/>
    <property type="match status" value="1"/>
</dbReference>
<evidence type="ECO:0000256" key="6">
    <source>
        <dbReference type="ARBA" id="ARBA00022741"/>
    </source>
</evidence>
<dbReference type="Pfam" id="PF03412">
    <property type="entry name" value="Peptidase_C39"/>
    <property type="match status" value="1"/>
</dbReference>
<dbReference type="Proteomes" id="UP000215747">
    <property type="component" value="Unassembled WGS sequence"/>
</dbReference>
<keyword evidence="12 15" id="KW-1133">Transmembrane helix</keyword>
<dbReference type="GO" id="GO:0008234">
    <property type="term" value="F:cysteine-type peptidase activity"/>
    <property type="evidence" value="ECO:0007669"/>
    <property type="project" value="UniProtKB-KW"/>
</dbReference>
<dbReference type="InterPro" id="IPR005897">
    <property type="entry name" value="Pept_C39_ABC_bacteriocin"/>
</dbReference>
<feature type="domain" description="ABC transporter" evidence="16">
    <location>
        <begin position="482"/>
        <end position="716"/>
    </location>
</feature>
<protein>
    <submittedName>
        <fullName evidence="19">Peptide ABC transporter ATP-binding protein</fullName>
    </submittedName>
</protein>